<dbReference type="RefSeq" id="WP_011795843.1">
    <property type="nucleotide sequence ID" value="NZ_CP023687.1"/>
</dbReference>
<sequence length="431" mass="45982">MTFTRIATALRKAVALAAASSVLTLGMPMPAQAITTPGVIAGTAAGLASCLSYRVEGVCFFLRCKLAFCWIETSIKISHYVPDVVVSTYNDPIQHPWTDIGKIVATAMNGASSTVYSSLFDSSAGGLNTPSAMANFKGADAIGNPAGMLASIIANGGQVTMPTTLVIPGPFELAQFPSQLPSIAASWANVPSSIASTVASDARKMLDAPGQLLGSLQTIMRGVQGVSQVMEIAETVNLVYGASNTFMQIGSMITGSTGGTMLLCPGSATLFGLHFQSELDAPFWRGVIPVEMLYPDSWVPGIGEVGSGYTQTWGPTFPRTGEIIQAHPVKASAVLAERVKSIIYRSAQPHIYAKVELQGTKDYVYFNEDKAQWQMLHPNVWTSCEQFGTNDSLSLTSWGDAQTDSADGYSWNLWKHYVCCQRRGAFLFSVP</sequence>
<dbReference type="EMBL" id="CP127363">
    <property type="protein sequence ID" value="WIY51215.1"/>
    <property type="molecule type" value="Genomic_DNA"/>
</dbReference>
<keyword evidence="3" id="KW-1185">Reference proteome</keyword>
<dbReference type="InterPro" id="IPR009649">
    <property type="entry name" value="TraU"/>
</dbReference>
<protein>
    <submittedName>
        <fullName evidence="2">TraU family protein</fullName>
    </submittedName>
</protein>
<dbReference type="Pfam" id="PF06834">
    <property type="entry name" value="TraU"/>
    <property type="match status" value="2"/>
</dbReference>
<feature type="signal peptide" evidence="1">
    <location>
        <begin position="1"/>
        <end position="33"/>
    </location>
</feature>
<dbReference type="Proteomes" id="UP001242732">
    <property type="component" value="Chromosome"/>
</dbReference>
<evidence type="ECO:0000313" key="2">
    <source>
        <dbReference type="EMBL" id="WIY51215.1"/>
    </source>
</evidence>
<evidence type="ECO:0000313" key="3">
    <source>
        <dbReference type="Proteomes" id="UP001242732"/>
    </source>
</evidence>
<organism evidence="2 3">
    <name type="scientific">Paracidovorax citrulli</name>
    <name type="common">Acidovorax citrulli</name>
    <dbReference type="NCBI Taxonomy" id="80869"/>
    <lineage>
        <taxon>Bacteria</taxon>
        <taxon>Pseudomonadati</taxon>
        <taxon>Pseudomonadota</taxon>
        <taxon>Betaproteobacteria</taxon>
        <taxon>Burkholderiales</taxon>
        <taxon>Comamonadaceae</taxon>
        <taxon>Paracidovorax</taxon>
    </lineage>
</organism>
<evidence type="ECO:0000256" key="1">
    <source>
        <dbReference type="SAM" id="SignalP"/>
    </source>
</evidence>
<name>A0ABY9AWQ2_PARCI</name>
<gene>
    <name evidence="2" type="ORF">QRO08_11835</name>
</gene>
<proteinExistence type="predicted"/>
<reference evidence="2 3" key="1">
    <citation type="submission" date="2023-06" db="EMBL/GenBank/DDBJ databases">
        <authorList>
            <person name="Ham H."/>
            <person name="Park D.S."/>
        </authorList>
    </citation>
    <scope>NUCLEOTIDE SEQUENCE [LARGE SCALE GENOMIC DNA]</scope>
    <source>
        <strain evidence="2 3">KACC 17005</strain>
    </source>
</reference>
<feature type="chain" id="PRO_5045269204" evidence="1">
    <location>
        <begin position="34"/>
        <end position="431"/>
    </location>
</feature>
<keyword evidence="1" id="KW-0732">Signal</keyword>
<accession>A0ABY9AWQ2</accession>